<dbReference type="RefSeq" id="WP_380754967.1">
    <property type="nucleotide sequence ID" value="NZ_JBHSRF010000026.1"/>
</dbReference>
<accession>A0ABW1NL57</accession>
<gene>
    <name evidence="1" type="ORF">ACFP1K_19015</name>
</gene>
<dbReference type="Proteomes" id="UP001596137">
    <property type="component" value="Unassembled WGS sequence"/>
</dbReference>
<reference evidence="2" key="1">
    <citation type="journal article" date="2019" name="Int. J. Syst. Evol. Microbiol.">
        <title>The Global Catalogue of Microorganisms (GCM) 10K type strain sequencing project: providing services to taxonomists for standard genome sequencing and annotation.</title>
        <authorList>
            <consortium name="The Broad Institute Genomics Platform"/>
            <consortium name="The Broad Institute Genome Sequencing Center for Infectious Disease"/>
            <person name="Wu L."/>
            <person name="Ma J."/>
        </authorList>
    </citation>
    <scope>NUCLEOTIDE SEQUENCE [LARGE SCALE GENOMIC DNA]</scope>
    <source>
        <strain evidence="2">JCM 30346</strain>
    </source>
</reference>
<evidence type="ECO:0000313" key="2">
    <source>
        <dbReference type="Proteomes" id="UP001596137"/>
    </source>
</evidence>
<sequence length="135" mass="14734">MPNFAKFVGTLTVGAVLTGGVVGLEVATIATTANAATTISMGGGGDYDDLFRNRNRSYNRNRNWSRNLARHYNRAAARSWARNWARHLNRSHSRSANVNRQAQTVNINLVFPDTLTSPVTATATIPGTWTTSATR</sequence>
<protein>
    <submittedName>
        <fullName evidence="1">Uncharacterized protein</fullName>
    </submittedName>
</protein>
<proteinExistence type="predicted"/>
<evidence type="ECO:0000313" key="1">
    <source>
        <dbReference type="EMBL" id="MFC6083272.1"/>
    </source>
</evidence>
<name>A0ABW1NL57_9ACTN</name>
<comment type="caution">
    <text evidence="1">The sequence shown here is derived from an EMBL/GenBank/DDBJ whole genome shotgun (WGS) entry which is preliminary data.</text>
</comment>
<organism evidence="1 2">
    <name type="scientific">Sphaerisporangium aureirubrum</name>
    <dbReference type="NCBI Taxonomy" id="1544736"/>
    <lineage>
        <taxon>Bacteria</taxon>
        <taxon>Bacillati</taxon>
        <taxon>Actinomycetota</taxon>
        <taxon>Actinomycetes</taxon>
        <taxon>Streptosporangiales</taxon>
        <taxon>Streptosporangiaceae</taxon>
        <taxon>Sphaerisporangium</taxon>
    </lineage>
</organism>
<dbReference type="EMBL" id="JBHSRF010000026">
    <property type="protein sequence ID" value="MFC6083272.1"/>
    <property type="molecule type" value="Genomic_DNA"/>
</dbReference>
<keyword evidence="2" id="KW-1185">Reference proteome</keyword>